<dbReference type="AlphaFoldDB" id="A0A964XLD3"/>
<dbReference type="EMBL" id="JAAAHS010000048">
    <property type="protein sequence ID" value="NBE51637.1"/>
    <property type="molecule type" value="Genomic_DNA"/>
</dbReference>
<dbReference type="RefSeq" id="WP_161695830.1">
    <property type="nucleotide sequence ID" value="NZ_JAAAHS010000048.1"/>
</dbReference>
<protein>
    <submittedName>
        <fullName evidence="2">Uncharacterized protein</fullName>
    </submittedName>
</protein>
<reference evidence="2" key="1">
    <citation type="submission" date="2020-01" db="EMBL/GenBank/DDBJ databases">
        <title>Whole-genome analyses of novel actinobacteria.</title>
        <authorList>
            <person name="Sahin N."/>
        </authorList>
    </citation>
    <scope>NUCLEOTIDE SEQUENCE</scope>
    <source>
        <strain evidence="2">YC537</strain>
    </source>
</reference>
<organism evidence="2 3">
    <name type="scientific">Streptomyces boluensis</name>
    <dbReference type="NCBI Taxonomy" id="1775135"/>
    <lineage>
        <taxon>Bacteria</taxon>
        <taxon>Bacillati</taxon>
        <taxon>Actinomycetota</taxon>
        <taxon>Actinomycetes</taxon>
        <taxon>Kitasatosporales</taxon>
        <taxon>Streptomycetaceae</taxon>
        <taxon>Streptomyces</taxon>
    </lineage>
</organism>
<keyword evidence="3" id="KW-1185">Reference proteome</keyword>
<evidence type="ECO:0000313" key="3">
    <source>
        <dbReference type="Proteomes" id="UP000598297"/>
    </source>
</evidence>
<proteinExistence type="predicted"/>
<accession>A0A964XLD3</accession>
<dbReference type="Proteomes" id="UP000598297">
    <property type="component" value="Unassembled WGS sequence"/>
</dbReference>
<feature type="region of interest" description="Disordered" evidence="1">
    <location>
        <begin position="132"/>
        <end position="182"/>
    </location>
</feature>
<gene>
    <name evidence="2" type="ORF">GUY60_09390</name>
</gene>
<evidence type="ECO:0000256" key="1">
    <source>
        <dbReference type="SAM" id="MobiDB-lite"/>
    </source>
</evidence>
<comment type="caution">
    <text evidence="2">The sequence shown here is derived from an EMBL/GenBank/DDBJ whole genome shotgun (WGS) entry which is preliminary data.</text>
</comment>
<feature type="compositionally biased region" description="Pro residues" evidence="1">
    <location>
        <begin position="158"/>
        <end position="167"/>
    </location>
</feature>
<evidence type="ECO:0000313" key="2">
    <source>
        <dbReference type="EMBL" id="NBE51637.1"/>
    </source>
</evidence>
<sequence length="182" mass="19131">MPDTSASGADALHRTAHRLDDLAGQVSDAAHQLQQPDPHAVLRLAGHVAQEAQGISTLAQQMPHDRSRAPESVAAALEQAGEALSALGSAGHLLIQLTDPEGVDPGFREIASQGLRSSLRYARTNLHDAASGLRSAAPSDDQGHVRADAALLRTTPRLPQPPAPSSPPQTSFAPLRRLLGRR</sequence>
<name>A0A964XLD3_9ACTN</name>